<reference evidence="2" key="1">
    <citation type="submission" date="2021-02" db="EMBL/GenBank/DDBJ databases">
        <authorList>
            <person name="Dougan E. K."/>
            <person name="Rhodes N."/>
            <person name="Thang M."/>
            <person name="Chan C."/>
        </authorList>
    </citation>
    <scope>NUCLEOTIDE SEQUENCE</scope>
</reference>
<evidence type="ECO:0000313" key="3">
    <source>
        <dbReference type="Proteomes" id="UP000604046"/>
    </source>
</evidence>
<dbReference type="SUPFAM" id="SSF51206">
    <property type="entry name" value="cAMP-binding domain-like"/>
    <property type="match status" value="1"/>
</dbReference>
<sequence length="595" mass="67133">MPAQYDAITRPKAPRPLSPSLRGHYDTWQSQPGQPDDADLRRTLRPNSSPAGHLGDAPGEHSLRSAARPWTSASLASVKSFTTGYLASDSWNELFAPGSVQSEPQPEPNERTDLIAKGMVSKAAVSCSDYRLLKREDDIRALTGLWSTISFRRPRGMDIISEHARSTRKPPAIVADGFLSKGPNGQTPYQIALEVPLLQKLEHQNAGFIKLLVEADSLSYVSALAGQVLYREGDPACCSYVQLSGSVQMYSCDRDFLKQSGWHPMDTDASPSSPTKLAKASTRPMLPTPRTEHDPSRYPTLKEYVHMARDEESTPRFRTLEGHSTFSKDSSFGELYDTSHALGTLIGESALVGKELWQHSARCIKDCDFLAINVSIFKKTLKTMRENQRFFDLYMPGLNKNRNIRPHPNDFFKREVIPEGECLLEEGMVSLEPAVFMVQRGHVELRRYRMSSANPAYVLSTRPLTGKPQKVTTQDVTCLLLPDFARTFTPKLDEEGLPRIGLPPALKGTMRQRLEDEYMADPSHFLPPREKKLSPEEAKVRHHKALLKDRMETTAFRKKERALKRDEELREARPLRQATEAEWKHSFLSVFTFLR</sequence>
<organism evidence="2 3">
    <name type="scientific">Symbiodinium natans</name>
    <dbReference type="NCBI Taxonomy" id="878477"/>
    <lineage>
        <taxon>Eukaryota</taxon>
        <taxon>Sar</taxon>
        <taxon>Alveolata</taxon>
        <taxon>Dinophyceae</taxon>
        <taxon>Suessiales</taxon>
        <taxon>Symbiodiniaceae</taxon>
        <taxon>Symbiodinium</taxon>
    </lineage>
</organism>
<dbReference type="OrthoDB" id="433512at2759"/>
<feature type="region of interest" description="Disordered" evidence="1">
    <location>
        <begin position="263"/>
        <end position="297"/>
    </location>
</feature>
<dbReference type="EMBL" id="CAJNDS010002370">
    <property type="protein sequence ID" value="CAE7452706.1"/>
    <property type="molecule type" value="Genomic_DNA"/>
</dbReference>
<evidence type="ECO:0000256" key="1">
    <source>
        <dbReference type="SAM" id="MobiDB-lite"/>
    </source>
</evidence>
<comment type="caution">
    <text evidence="2">The sequence shown here is derived from an EMBL/GenBank/DDBJ whole genome shotgun (WGS) entry which is preliminary data.</text>
</comment>
<dbReference type="Proteomes" id="UP000604046">
    <property type="component" value="Unassembled WGS sequence"/>
</dbReference>
<dbReference type="AlphaFoldDB" id="A0A812RR24"/>
<dbReference type="InterPro" id="IPR014710">
    <property type="entry name" value="RmlC-like_jellyroll"/>
</dbReference>
<keyword evidence="3" id="KW-1185">Reference proteome</keyword>
<name>A0A812RR24_9DINO</name>
<accession>A0A812RR24</accession>
<proteinExistence type="predicted"/>
<dbReference type="InterPro" id="IPR018490">
    <property type="entry name" value="cNMP-bd_dom_sf"/>
</dbReference>
<protein>
    <submittedName>
        <fullName evidence="2">PHT1-6 protein</fullName>
    </submittedName>
</protein>
<evidence type="ECO:0000313" key="2">
    <source>
        <dbReference type="EMBL" id="CAE7452706.1"/>
    </source>
</evidence>
<dbReference type="Gene3D" id="2.60.120.10">
    <property type="entry name" value="Jelly Rolls"/>
    <property type="match status" value="1"/>
</dbReference>
<gene>
    <name evidence="2" type="primary">PHT1-6</name>
    <name evidence="2" type="ORF">SNAT2548_LOCUS24823</name>
</gene>
<feature type="region of interest" description="Disordered" evidence="1">
    <location>
        <begin position="1"/>
        <end position="65"/>
    </location>
</feature>